<gene>
    <name evidence="1" type="ORF">ACIP2Z_23710</name>
</gene>
<evidence type="ECO:0000313" key="2">
    <source>
        <dbReference type="Proteomes" id="UP001617511"/>
    </source>
</evidence>
<proteinExistence type="predicted"/>
<protein>
    <submittedName>
        <fullName evidence="1">Uncharacterized protein</fullName>
    </submittedName>
</protein>
<name>A0ABW8FIQ1_9ACTN</name>
<evidence type="ECO:0000313" key="1">
    <source>
        <dbReference type="EMBL" id="MFJ4081953.1"/>
    </source>
</evidence>
<dbReference type="Proteomes" id="UP001617511">
    <property type="component" value="Unassembled WGS sequence"/>
</dbReference>
<comment type="caution">
    <text evidence="1">The sequence shown here is derived from an EMBL/GenBank/DDBJ whole genome shotgun (WGS) entry which is preliminary data.</text>
</comment>
<organism evidence="1 2">
    <name type="scientific">Streptomyces iakyrus</name>
    <dbReference type="NCBI Taxonomy" id="68219"/>
    <lineage>
        <taxon>Bacteria</taxon>
        <taxon>Bacillati</taxon>
        <taxon>Actinomycetota</taxon>
        <taxon>Actinomycetes</taxon>
        <taxon>Kitasatosporales</taxon>
        <taxon>Streptomycetaceae</taxon>
        <taxon>Streptomyces</taxon>
    </lineage>
</organism>
<accession>A0ABW8FIQ1</accession>
<reference evidence="1 2" key="1">
    <citation type="submission" date="2024-10" db="EMBL/GenBank/DDBJ databases">
        <title>The Natural Products Discovery Center: Release of the First 8490 Sequenced Strains for Exploring Actinobacteria Biosynthetic Diversity.</title>
        <authorList>
            <person name="Kalkreuter E."/>
            <person name="Kautsar S.A."/>
            <person name="Yang D."/>
            <person name="Bader C.D."/>
            <person name="Teijaro C.N."/>
            <person name="Fluegel L."/>
            <person name="Davis C.M."/>
            <person name="Simpson J.R."/>
            <person name="Lauterbach L."/>
            <person name="Steele A.D."/>
            <person name="Gui C."/>
            <person name="Meng S."/>
            <person name="Li G."/>
            <person name="Viehrig K."/>
            <person name="Ye F."/>
            <person name="Su P."/>
            <person name="Kiefer A.F."/>
            <person name="Nichols A."/>
            <person name="Cepeda A.J."/>
            <person name="Yan W."/>
            <person name="Fan B."/>
            <person name="Jiang Y."/>
            <person name="Adhikari A."/>
            <person name="Zheng C.-J."/>
            <person name="Schuster L."/>
            <person name="Cowan T.M."/>
            <person name="Smanski M.J."/>
            <person name="Chevrette M.G."/>
            <person name="De Carvalho L.P.S."/>
            <person name="Shen B."/>
        </authorList>
    </citation>
    <scope>NUCLEOTIDE SEQUENCE [LARGE SCALE GENOMIC DNA]</scope>
    <source>
        <strain evidence="1 2">NPDC089932</strain>
    </source>
</reference>
<dbReference type="EMBL" id="JBIVGG010000010">
    <property type="protein sequence ID" value="MFJ4081953.1"/>
    <property type="molecule type" value="Genomic_DNA"/>
</dbReference>
<dbReference type="RefSeq" id="WP_359629494.1">
    <property type="nucleotide sequence ID" value="NZ_JBEYEN010000002.1"/>
</dbReference>
<keyword evidence="2" id="KW-1185">Reference proteome</keyword>
<sequence>MAHDTVFFIAPDDETAAATRLRGPGRAFESVTCRFIEPDSAIAEWDMYFADPSPGIPPMEQLLEWSWPEWVTAPLNDGVEVFALPQRLTRALADAGSAELEELAGRWTTRLRSADGDDMTDDDLLAVLQGVARLAASAVRTGGGLYSWSF</sequence>